<feature type="transmembrane region" description="Helical" evidence="10">
    <location>
        <begin position="64"/>
        <end position="82"/>
    </location>
</feature>
<feature type="binding site" evidence="10">
    <location>
        <position position="77"/>
    </location>
    <ligand>
        <name>Na(+)</name>
        <dbReference type="ChEBI" id="CHEBI:29101"/>
        <note>structural</note>
    </ligand>
</feature>
<keyword evidence="10" id="KW-0406">Ion transport</keyword>
<name>A0A4R7T7Z8_9ACTN</name>
<keyword evidence="2 10" id="KW-1003">Cell membrane</keyword>
<comment type="similarity">
    <text evidence="7 10">Belongs to the fluoride channel Fluc/FEX (TC 1.A.43) family.</text>
</comment>
<dbReference type="HAMAP" id="MF_00454">
    <property type="entry name" value="FluC"/>
    <property type="match status" value="1"/>
</dbReference>
<evidence type="ECO:0000256" key="5">
    <source>
        <dbReference type="ARBA" id="ARBA00023136"/>
    </source>
</evidence>
<evidence type="ECO:0000256" key="7">
    <source>
        <dbReference type="ARBA" id="ARBA00035120"/>
    </source>
</evidence>
<dbReference type="GO" id="GO:0062054">
    <property type="term" value="F:fluoride channel activity"/>
    <property type="evidence" value="ECO:0007669"/>
    <property type="project" value="UniProtKB-UniRule"/>
</dbReference>
<evidence type="ECO:0000256" key="6">
    <source>
        <dbReference type="ARBA" id="ARBA00023303"/>
    </source>
</evidence>
<keyword evidence="10" id="KW-0915">Sodium</keyword>
<feature type="binding site" evidence="10">
    <location>
        <position position="74"/>
    </location>
    <ligand>
        <name>Na(+)</name>
        <dbReference type="ChEBI" id="CHEBI:29101"/>
        <note>structural</note>
    </ligand>
</feature>
<comment type="caution">
    <text evidence="11">The sequence shown here is derived from an EMBL/GenBank/DDBJ whole genome shotgun (WGS) entry which is preliminary data.</text>
</comment>
<evidence type="ECO:0000256" key="9">
    <source>
        <dbReference type="ARBA" id="ARBA00049940"/>
    </source>
</evidence>
<evidence type="ECO:0000256" key="2">
    <source>
        <dbReference type="ARBA" id="ARBA00022475"/>
    </source>
</evidence>
<dbReference type="PANTHER" id="PTHR28259:SF1">
    <property type="entry name" value="FLUORIDE EXPORT PROTEIN 1-RELATED"/>
    <property type="match status" value="1"/>
</dbReference>
<feature type="transmembrane region" description="Helical" evidence="10">
    <location>
        <begin position="37"/>
        <end position="57"/>
    </location>
</feature>
<keyword evidence="5 10" id="KW-0472">Membrane</keyword>
<keyword evidence="10" id="KW-0813">Transport</keyword>
<dbReference type="EMBL" id="SOCE01000001">
    <property type="protein sequence ID" value="TDU87247.1"/>
    <property type="molecule type" value="Genomic_DNA"/>
</dbReference>
<comment type="function">
    <text evidence="9 10">Fluoride-specific ion channel. Important for reducing fluoride concentration in the cell, thus reducing its toxicity.</text>
</comment>
<keyword evidence="4 10" id="KW-1133">Transmembrane helix</keyword>
<keyword evidence="10" id="KW-0479">Metal-binding</keyword>
<accession>A0A4R7T7Z8</accession>
<evidence type="ECO:0000256" key="1">
    <source>
        <dbReference type="ARBA" id="ARBA00004651"/>
    </source>
</evidence>
<dbReference type="Pfam" id="PF02537">
    <property type="entry name" value="CRCB"/>
    <property type="match status" value="1"/>
</dbReference>
<keyword evidence="6 10" id="KW-0407">Ion channel</keyword>
<dbReference type="PANTHER" id="PTHR28259">
    <property type="entry name" value="FLUORIDE EXPORT PROTEIN 1-RELATED"/>
    <property type="match status" value="1"/>
</dbReference>
<evidence type="ECO:0000256" key="10">
    <source>
        <dbReference type="HAMAP-Rule" id="MF_00454"/>
    </source>
</evidence>
<evidence type="ECO:0000256" key="8">
    <source>
        <dbReference type="ARBA" id="ARBA00035585"/>
    </source>
</evidence>
<comment type="catalytic activity">
    <reaction evidence="8">
        <text>fluoride(in) = fluoride(out)</text>
        <dbReference type="Rhea" id="RHEA:76159"/>
        <dbReference type="ChEBI" id="CHEBI:17051"/>
    </reaction>
    <physiologicalReaction direction="left-to-right" evidence="8">
        <dbReference type="Rhea" id="RHEA:76160"/>
    </physiologicalReaction>
</comment>
<dbReference type="GO" id="GO:0140114">
    <property type="term" value="P:cellular detoxification of fluoride"/>
    <property type="evidence" value="ECO:0007669"/>
    <property type="project" value="UniProtKB-UniRule"/>
</dbReference>
<gene>
    <name evidence="10" type="primary">fluC</name>
    <name evidence="10" type="synonym">crcB</name>
    <name evidence="11" type="ORF">EV138_0765</name>
</gene>
<protein>
    <recommendedName>
        <fullName evidence="10">Fluoride-specific ion channel FluC</fullName>
    </recommendedName>
</protein>
<dbReference type="GO" id="GO:0046872">
    <property type="term" value="F:metal ion binding"/>
    <property type="evidence" value="ECO:0007669"/>
    <property type="project" value="UniProtKB-KW"/>
</dbReference>
<proteinExistence type="inferred from homology"/>
<reference evidence="11 12" key="1">
    <citation type="submission" date="2019-03" db="EMBL/GenBank/DDBJ databases">
        <title>Genomic Encyclopedia of Type Strains, Phase III (KMG-III): the genomes of soil and plant-associated and newly described type strains.</title>
        <authorList>
            <person name="Whitman W."/>
        </authorList>
    </citation>
    <scope>NUCLEOTIDE SEQUENCE [LARGE SCALE GENOMIC DNA]</scope>
    <source>
        <strain evidence="11 12">VKM Ac-2575</strain>
    </source>
</reference>
<evidence type="ECO:0000256" key="4">
    <source>
        <dbReference type="ARBA" id="ARBA00022989"/>
    </source>
</evidence>
<keyword evidence="3 10" id="KW-0812">Transmembrane</keyword>
<dbReference type="InterPro" id="IPR003691">
    <property type="entry name" value="FluC"/>
</dbReference>
<dbReference type="GO" id="GO:0005886">
    <property type="term" value="C:plasma membrane"/>
    <property type="evidence" value="ECO:0007669"/>
    <property type="project" value="UniProtKB-SubCell"/>
</dbReference>
<evidence type="ECO:0000256" key="3">
    <source>
        <dbReference type="ARBA" id="ARBA00022692"/>
    </source>
</evidence>
<organism evidence="11 12">
    <name type="scientific">Kribbella voronezhensis</name>
    <dbReference type="NCBI Taxonomy" id="2512212"/>
    <lineage>
        <taxon>Bacteria</taxon>
        <taxon>Bacillati</taxon>
        <taxon>Actinomycetota</taxon>
        <taxon>Actinomycetes</taxon>
        <taxon>Propionibacteriales</taxon>
        <taxon>Kribbellaceae</taxon>
        <taxon>Kribbella</taxon>
    </lineage>
</organism>
<feature type="transmembrane region" description="Helical" evidence="10">
    <location>
        <begin position="102"/>
        <end position="119"/>
    </location>
</feature>
<comment type="activity regulation">
    <text evidence="10">Na(+) is not transported, but it plays an essential structural role and its presence is essential for fluoride channel function.</text>
</comment>
<dbReference type="RefSeq" id="WP_133977042.1">
    <property type="nucleotide sequence ID" value="NZ_SOCE01000001.1"/>
</dbReference>
<evidence type="ECO:0000313" key="12">
    <source>
        <dbReference type="Proteomes" id="UP000295151"/>
    </source>
</evidence>
<evidence type="ECO:0000313" key="11">
    <source>
        <dbReference type="EMBL" id="TDU87247.1"/>
    </source>
</evidence>
<sequence>MNLLLIAAGAAVGAPLRYLTDKHLVHRLLVGTTTGTPFPWGTLTVNVLGSFLLGLMTGTTNHPMTLLLGVGFCGAFTTYSTFAAETTALATTGHPTKAALNVVLNLAAGLSAAILGATIS</sequence>
<comment type="subcellular location">
    <subcellularLocation>
        <location evidence="1 10">Cell membrane</location>
        <topology evidence="1 10">Multi-pass membrane protein</topology>
    </subcellularLocation>
</comment>
<dbReference type="Proteomes" id="UP000295151">
    <property type="component" value="Unassembled WGS sequence"/>
</dbReference>
<dbReference type="AlphaFoldDB" id="A0A4R7T7Z8"/>
<dbReference type="NCBIfam" id="TIGR00494">
    <property type="entry name" value="crcB"/>
    <property type="match status" value="1"/>
</dbReference>
<keyword evidence="12" id="KW-1185">Reference proteome</keyword>
<dbReference type="OrthoDB" id="5148600at2"/>